<keyword evidence="2" id="KW-0732">Signal</keyword>
<feature type="signal peptide" evidence="2">
    <location>
        <begin position="1"/>
        <end position="29"/>
    </location>
</feature>
<evidence type="ECO:0008006" key="5">
    <source>
        <dbReference type="Google" id="ProtNLM"/>
    </source>
</evidence>
<name>A0A1I4XHU3_PSUAM</name>
<evidence type="ECO:0000256" key="2">
    <source>
        <dbReference type="SAM" id="SignalP"/>
    </source>
</evidence>
<dbReference type="AlphaFoldDB" id="A0A1I4XHU3"/>
<evidence type="ECO:0000256" key="1">
    <source>
        <dbReference type="SAM" id="MobiDB-lite"/>
    </source>
</evidence>
<protein>
    <recommendedName>
        <fullName evidence="5">Repeat domain-containing protein</fullName>
    </recommendedName>
</protein>
<evidence type="ECO:0000313" key="3">
    <source>
        <dbReference type="EMBL" id="SFN25156.1"/>
    </source>
</evidence>
<dbReference type="OrthoDB" id="3678781at2"/>
<dbReference type="Proteomes" id="UP000199614">
    <property type="component" value="Unassembled WGS sequence"/>
</dbReference>
<evidence type="ECO:0000313" key="4">
    <source>
        <dbReference type="Proteomes" id="UP000199614"/>
    </source>
</evidence>
<dbReference type="RefSeq" id="WP_143105358.1">
    <property type="nucleotide sequence ID" value="NZ_FOUY01000011.1"/>
</dbReference>
<feature type="compositionally biased region" description="Basic and acidic residues" evidence="1">
    <location>
        <begin position="34"/>
        <end position="48"/>
    </location>
</feature>
<gene>
    <name evidence="3" type="ORF">SAMN05216207_101157</name>
</gene>
<accession>A0A1I4XHU3</accession>
<feature type="chain" id="PRO_5011595665" description="Repeat domain-containing protein" evidence="2">
    <location>
        <begin position="30"/>
        <end position="218"/>
    </location>
</feature>
<keyword evidence="4" id="KW-1185">Reference proteome</keyword>
<dbReference type="InterPro" id="IPR028994">
    <property type="entry name" value="Integrin_alpha_N"/>
</dbReference>
<dbReference type="SUPFAM" id="SSF69318">
    <property type="entry name" value="Integrin alpha N-terminal domain"/>
    <property type="match status" value="1"/>
</dbReference>
<dbReference type="EMBL" id="FOUY01000011">
    <property type="protein sequence ID" value="SFN25156.1"/>
    <property type="molecule type" value="Genomic_DNA"/>
</dbReference>
<organism evidence="3 4">
    <name type="scientific">Pseudonocardia ammonioxydans</name>
    <dbReference type="NCBI Taxonomy" id="260086"/>
    <lineage>
        <taxon>Bacteria</taxon>
        <taxon>Bacillati</taxon>
        <taxon>Actinomycetota</taxon>
        <taxon>Actinomycetes</taxon>
        <taxon>Pseudonocardiales</taxon>
        <taxon>Pseudonocardiaceae</taxon>
        <taxon>Pseudonocardia</taxon>
    </lineage>
</organism>
<feature type="region of interest" description="Disordered" evidence="1">
    <location>
        <begin position="29"/>
        <end position="48"/>
    </location>
</feature>
<sequence length="218" mass="21791">MSRKSVHAVAAVLWAVLGGALLVPGGAVAAPPSDEARTEADLDGDGRADPVTLVQVTPESMLLRVGLADRFVDATVPGNARGLAPRAVDLDADGRAEVLVPGSVGANTVTSTLWGLGPGAGLRQMTDPGGAPWTVSEGGGASAIAGHGCLADHDGRQVVLVDARLDDGSADPNTYSGTRTALTVANGTATPTSVVPVQRVPRTDPLLQVDPAGCAPAD</sequence>
<proteinExistence type="predicted"/>
<reference evidence="3 4" key="1">
    <citation type="submission" date="2016-10" db="EMBL/GenBank/DDBJ databases">
        <authorList>
            <person name="de Groot N.N."/>
        </authorList>
    </citation>
    <scope>NUCLEOTIDE SEQUENCE [LARGE SCALE GENOMIC DNA]</scope>
    <source>
        <strain evidence="3 4">CGMCC 4.1877</strain>
    </source>
</reference>